<sequence length="182" mass="20389">MSDSNDDEPHSPVGPHRPRRRVAWANIRIHPEALNGIADAIRENARLTREAAREFNEEPPEEDLEHLLRTLSDKLEYAAWHWARLCEKAQARGVTFPTTPEHIHAAVRRFVSDHADVAAGNYAIVYGTAETLKEMCAASIDILNVSRAMYEYNAGAPMSQPYWGGWPYPDPQTRAASSNGDV</sequence>
<protein>
    <submittedName>
        <fullName evidence="1">Uncharacterized protein</fullName>
    </submittedName>
</protein>
<keyword evidence="2" id="KW-1185">Reference proteome</keyword>
<organism evidence="1 2">
    <name type="scientific">Exidia glandulosa HHB12029</name>
    <dbReference type="NCBI Taxonomy" id="1314781"/>
    <lineage>
        <taxon>Eukaryota</taxon>
        <taxon>Fungi</taxon>
        <taxon>Dikarya</taxon>
        <taxon>Basidiomycota</taxon>
        <taxon>Agaricomycotina</taxon>
        <taxon>Agaricomycetes</taxon>
        <taxon>Auriculariales</taxon>
        <taxon>Exidiaceae</taxon>
        <taxon>Exidia</taxon>
    </lineage>
</organism>
<dbReference type="AlphaFoldDB" id="A0A165DG14"/>
<evidence type="ECO:0000313" key="2">
    <source>
        <dbReference type="Proteomes" id="UP000077266"/>
    </source>
</evidence>
<name>A0A165DG14_EXIGL</name>
<proteinExistence type="predicted"/>
<dbReference type="InParanoid" id="A0A165DG14"/>
<dbReference type="EMBL" id="KV426224">
    <property type="protein sequence ID" value="KZV84463.1"/>
    <property type="molecule type" value="Genomic_DNA"/>
</dbReference>
<accession>A0A165DG14</accession>
<gene>
    <name evidence="1" type="ORF">EXIGLDRAFT_700439</name>
</gene>
<evidence type="ECO:0000313" key="1">
    <source>
        <dbReference type="EMBL" id="KZV84463.1"/>
    </source>
</evidence>
<dbReference type="Proteomes" id="UP000077266">
    <property type="component" value="Unassembled WGS sequence"/>
</dbReference>
<reference evidence="1 2" key="1">
    <citation type="journal article" date="2016" name="Mol. Biol. Evol.">
        <title>Comparative Genomics of Early-Diverging Mushroom-Forming Fungi Provides Insights into the Origins of Lignocellulose Decay Capabilities.</title>
        <authorList>
            <person name="Nagy L.G."/>
            <person name="Riley R."/>
            <person name="Tritt A."/>
            <person name="Adam C."/>
            <person name="Daum C."/>
            <person name="Floudas D."/>
            <person name="Sun H."/>
            <person name="Yadav J.S."/>
            <person name="Pangilinan J."/>
            <person name="Larsson K.H."/>
            <person name="Matsuura K."/>
            <person name="Barry K."/>
            <person name="Labutti K."/>
            <person name="Kuo R."/>
            <person name="Ohm R.A."/>
            <person name="Bhattacharya S.S."/>
            <person name="Shirouzu T."/>
            <person name="Yoshinaga Y."/>
            <person name="Martin F.M."/>
            <person name="Grigoriev I.V."/>
            <person name="Hibbett D.S."/>
        </authorList>
    </citation>
    <scope>NUCLEOTIDE SEQUENCE [LARGE SCALE GENOMIC DNA]</scope>
    <source>
        <strain evidence="1 2">HHB12029</strain>
    </source>
</reference>